<dbReference type="GO" id="GO:0030145">
    <property type="term" value="F:manganese ion binding"/>
    <property type="evidence" value="ECO:0007669"/>
    <property type="project" value="TreeGrafter"/>
</dbReference>
<dbReference type="Gene3D" id="3.60.21.10">
    <property type="match status" value="1"/>
</dbReference>
<protein>
    <submittedName>
        <fullName evidence="3">Phosphatase protein</fullName>
    </submittedName>
</protein>
<keyword evidence="1" id="KW-0732">Signal</keyword>
<dbReference type="EMBL" id="CP002018">
    <property type="protein sequence ID" value="AEM41960.1"/>
    <property type="molecule type" value="Genomic_DNA"/>
</dbReference>
<dbReference type="GO" id="GO:0008663">
    <property type="term" value="F:2',3'-cyclic-nucleotide 2'-phosphodiesterase activity"/>
    <property type="evidence" value="ECO:0007669"/>
    <property type="project" value="TreeGrafter"/>
</dbReference>
<gene>
    <name evidence="3" type="ordered locus">KVU_2121</name>
</gene>
<dbReference type="PROSITE" id="PS51318">
    <property type="entry name" value="TAT"/>
    <property type="match status" value="1"/>
</dbReference>
<dbReference type="AlphaFoldDB" id="F9Y5N5"/>
<dbReference type="GO" id="GO:0047631">
    <property type="term" value="F:ADP-ribose diphosphatase activity"/>
    <property type="evidence" value="ECO:0007669"/>
    <property type="project" value="TreeGrafter"/>
</dbReference>
<evidence type="ECO:0000313" key="4">
    <source>
        <dbReference type="Proteomes" id="UP000000692"/>
    </source>
</evidence>
<dbReference type="PANTHER" id="PTHR16509">
    <property type="match status" value="1"/>
</dbReference>
<dbReference type="HOGENOM" id="CLU_039893_2_0_5"/>
<feature type="chain" id="PRO_5003395834" evidence="1">
    <location>
        <begin position="29"/>
        <end position="313"/>
    </location>
</feature>
<evidence type="ECO:0000259" key="2">
    <source>
        <dbReference type="Pfam" id="PF00149"/>
    </source>
</evidence>
<evidence type="ECO:0000256" key="1">
    <source>
        <dbReference type="SAM" id="SignalP"/>
    </source>
</evidence>
<dbReference type="Proteomes" id="UP000000692">
    <property type="component" value="Chromosome"/>
</dbReference>
<reference evidence="3 4" key="1">
    <citation type="journal article" date="2011" name="J. Bacteriol.">
        <title>Complete genome sequence of the industrial strain Ketogulonicigenium vulgare WSH-001.</title>
        <authorList>
            <person name="Liu L."/>
            <person name="Li Y."/>
            <person name="Zhang J."/>
            <person name="Zhou Z."/>
            <person name="Liu J."/>
            <person name="Li X."/>
            <person name="Zhou J."/>
            <person name="Du G."/>
            <person name="Wang L."/>
            <person name="Chen J."/>
        </authorList>
    </citation>
    <scope>NUCLEOTIDE SEQUENCE [LARGE SCALE GENOMIC DNA]</scope>
    <source>
        <strain evidence="3 4">WSH-001</strain>
    </source>
</reference>
<dbReference type="Pfam" id="PF00149">
    <property type="entry name" value="Metallophos"/>
    <property type="match status" value="1"/>
</dbReference>
<organism evidence="3 4">
    <name type="scientific">Ketogulonicigenium vulgare (strain WSH-001)</name>
    <dbReference type="NCBI Taxonomy" id="759362"/>
    <lineage>
        <taxon>Bacteria</taxon>
        <taxon>Pseudomonadati</taxon>
        <taxon>Pseudomonadota</taxon>
        <taxon>Alphaproteobacteria</taxon>
        <taxon>Rhodobacterales</taxon>
        <taxon>Roseobacteraceae</taxon>
        <taxon>Ketogulonicigenium</taxon>
    </lineage>
</organism>
<evidence type="ECO:0000313" key="3">
    <source>
        <dbReference type="EMBL" id="AEM41960.1"/>
    </source>
</evidence>
<sequence length="313" mass="34588">MVTRRNLLAAGPAAALLTPLMGATPAQAQAEARGPFRFGLITDPQYAPVVPNAAGVRFYANSLWKLDAAIADLNTHDDLEFVVTLGDIIDRHWESFSHILPVYDKSKHKNHFVLGNHDFDFVPEWLPSVVRTVGMPAPYYHFAVKGVRFIVLDGNDVSTFAPPVGDPRREVAAQRLAALREAGAPNAQSWNGSLSDEQMVWLEACLDAAEAADERVIILCHYPVFPANNHNLWNDQEIVALLARYGNVMAYFNGHNHEGNYGENAGQHFVNFKGMVDTPDTTAYAIISVLDDRIEIEGFGREESRTLMFSAAL</sequence>
<dbReference type="eggNOG" id="COG1409">
    <property type="taxonomic scope" value="Bacteria"/>
</dbReference>
<dbReference type="SUPFAM" id="SSF56300">
    <property type="entry name" value="Metallo-dependent phosphatases"/>
    <property type="match status" value="1"/>
</dbReference>
<dbReference type="GO" id="GO:0047734">
    <property type="term" value="F:CDP-glycerol diphosphatase activity"/>
    <property type="evidence" value="ECO:0007669"/>
    <property type="project" value="TreeGrafter"/>
</dbReference>
<dbReference type="KEGG" id="kvl:KVU_2121"/>
<dbReference type="InterPro" id="IPR006311">
    <property type="entry name" value="TAT_signal"/>
</dbReference>
<feature type="domain" description="Calcineurin-like phosphoesterase" evidence="2">
    <location>
        <begin position="37"/>
        <end position="258"/>
    </location>
</feature>
<keyword evidence="4" id="KW-1185">Reference proteome</keyword>
<dbReference type="PANTHER" id="PTHR16509:SF8">
    <property type="entry name" value="MANGANESE-DEPENDENT ADP-RIBOSE_CDP-ALCOHOL DIPHOSPHATASE"/>
    <property type="match status" value="1"/>
</dbReference>
<dbReference type="InterPro" id="IPR004843">
    <property type="entry name" value="Calcineurin-like_PHP"/>
</dbReference>
<accession>F9Y5N5</accession>
<dbReference type="RefSeq" id="WP_013385340.1">
    <property type="nucleotide sequence ID" value="NC_017384.1"/>
</dbReference>
<name>F9Y5N5_KETVW</name>
<dbReference type="InterPro" id="IPR029052">
    <property type="entry name" value="Metallo-depent_PP-like"/>
</dbReference>
<dbReference type="OrthoDB" id="9791866at2"/>
<dbReference type="PATRIC" id="fig|759362.5.peg.2201"/>
<feature type="signal peptide" evidence="1">
    <location>
        <begin position="1"/>
        <end position="28"/>
    </location>
</feature>
<proteinExistence type="predicted"/>